<gene>
    <name evidence="1" type="ORF">RPMA_03855</name>
</gene>
<dbReference type="InterPro" id="IPR015947">
    <property type="entry name" value="PUA-like_sf"/>
</dbReference>
<sequence>MRHIVISIQPKWAGLIRSGRKTIELRRRFPRLPAGSLAYLYESSPVCSLTALLTICAVHELSVSELWNVYGGHSCVDEAHFASYFEGRDVGYGVQIADCVSLPNAIPLAQLREQFAFTAPQSWAYASPKLVSSGGIAK</sequence>
<name>A0ABX8A3B2_9BRAD</name>
<accession>A0ABX8A3B2</accession>
<protein>
    <submittedName>
        <fullName evidence="1">ASCH domain-containing protein</fullName>
    </submittedName>
</protein>
<proteinExistence type="predicted"/>
<evidence type="ECO:0000313" key="1">
    <source>
        <dbReference type="EMBL" id="QUS38084.1"/>
    </source>
</evidence>
<reference evidence="1 2" key="1">
    <citation type="submission" date="2019-02" db="EMBL/GenBank/DDBJ databases">
        <title>Emended description of the genus Rhodopseudomonas and description of Rhodopseudomonas albus sp. nov., a non-phototrophic, heavy-metal-tolerant bacterium isolated from garden soil.</title>
        <authorList>
            <person name="Bao Z."/>
            <person name="Cao W.W."/>
            <person name="Sato Y."/>
            <person name="Nishizawa T."/>
            <person name="Zhao J."/>
            <person name="Guo Y."/>
            <person name="Ohta H."/>
        </authorList>
    </citation>
    <scope>NUCLEOTIDE SEQUENCE [LARGE SCALE GENOMIC DNA]</scope>
    <source>
        <strain evidence="1 2">SK50-23</strain>
    </source>
</reference>
<dbReference type="Gene3D" id="2.30.130.30">
    <property type="entry name" value="Hypothetical protein"/>
    <property type="match status" value="1"/>
</dbReference>
<dbReference type="Proteomes" id="UP000682843">
    <property type="component" value="Chromosome"/>
</dbReference>
<organism evidence="1 2">
    <name type="scientific">Tardiphaga alba</name>
    <dbReference type="NCBI Taxonomy" id="340268"/>
    <lineage>
        <taxon>Bacteria</taxon>
        <taxon>Pseudomonadati</taxon>
        <taxon>Pseudomonadota</taxon>
        <taxon>Alphaproteobacteria</taxon>
        <taxon>Hyphomicrobiales</taxon>
        <taxon>Nitrobacteraceae</taxon>
        <taxon>Tardiphaga</taxon>
    </lineage>
</organism>
<dbReference type="SUPFAM" id="SSF88697">
    <property type="entry name" value="PUA domain-like"/>
    <property type="match status" value="1"/>
</dbReference>
<evidence type="ECO:0000313" key="2">
    <source>
        <dbReference type="Proteomes" id="UP000682843"/>
    </source>
</evidence>
<dbReference type="EMBL" id="CP036498">
    <property type="protein sequence ID" value="QUS38084.1"/>
    <property type="molecule type" value="Genomic_DNA"/>
</dbReference>
<keyword evidence="2" id="KW-1185">Reference proteome</keyword>